<accession>A0A8T0TUV5</accession>
<protein>
    <submittedName>
        <fullName evidence="1">Uncharacterized protein</fullName>
    </submittedName>
</protein>
<dbReference type="EMBL" id="CM029043">
    <property type="protein sequence ID" value="KAG2611649.1"/>
    <property type="molecule type" value="Genomic_DNA"/>
</dbReference>
<keyword evidence="2" id="KW-1185">Reference proteome</keyword>
<sequence length="41" mass="4407">MQVCRCLSQCQSSIILHIHISPSSNPAQGAFLSSEMKSSLS</sequence>
<evidence type="ECO:0000313" key="1">
    <source>
        <dbReference type="EMBL" id="KAG2611649.1"/>
    </source>
</evidence>
<gene>
    <name evidence="1" type="ORF">PVAP13_4KG181605</name>
</gene>
<reference evidence="1" key="1">
    <citation type="submission" date="2020-05" db="EMBL/GenBank/DDBJ databases">
        <title>WGS assembly of Panicum virgatum.</title>
        <authorList>
            <person name="Lovell J.T."/>
            <person name="Jenkins J."/>
            <person name="Shu S."/>
            <person name="Juenger T.E."/>
            <person name="Schmutz J."/>
        </authorList>
    </citation>
    <scope>NUCLEOTIDE SEQUENCE</scope>
    <source>
        <strain evidence="1">AP13</strain>
    </source>
</reference>
<proteinExistence type="predicted"/>
<dbReference type="AlphaFoldDB" id="A0A8T0TUV5"/>
<organism evidence="1 2">
    <name type="scientific">Panicum virgatum</name>
    <name type="common">Blackwell switchgrass</name>
    <dbReference type="NCBI Taxonomy" id="38727"/>
    <lineage>
        <taxon>Eukaryota</taxon>
        <taxon>Viridiplantae</taxon>
        <taxon>Streptophyta</taxon>
        <taxon>Embryophyta</taxon>
        <taxon>Tracheophyta</taxon>
        <taxon>Spermatophyta</taxon>
        <taxon>Magnoliopsida</taxon>
        <taxon>Liliopsida</taxon>
        <taxon>Poales</taxon>
        <taxon>Poaceae</taxon>
        <taxon>PACMAD clade</taxon>
        <taxon>Panicoideae</taxon>
        <taxon>Panicodae</taxon>
        <taxon>Paniceae</taxon>
        <taxon>Panicinae</taxon>
        <taxon>Panicum</taxon>
        <taxon>Panicum sect. Hiantes</taxon>
    </lineage>
</organism>
<evidence type="ECO:0000313" key="2">
    <source>
        <dbReference type="Proteomes" id="UP000823388"/>
    </source>
</evidence>
<name>A0A8T0TUV5_PANVG</name>
<comment type="caution">
    <text evidence="1">The sequence shown here is derived from an EMBL/GenBank/DDBJ whole genome shotgun (WGS) entry which is preliminary data.</text>
</comment>
<dbReference type="Proteomes" id="UP000823388">
    <property type="component" value="Chromosome 4K"/>
</dbReference>